<dbReference type="HOGENOM" id="CLU_021152_3_1_1"/>
<dbReference type="AlphaFoldDB" id="G8YB87"/>
<gene>
    <name evidence="12" type="primary">Piso0_001931</name>
    <name evidence="12" type="ORF">GNLVRS01_PISO0J01021g</name>
</gene>
<dbReference type="Proteomes" id="UP000005222">
    <property type="component" value="Chromosome J"/>
</dbReference>
<comment type="catalytic activity">
    <reaction evidence="10">
        <text>L-serine = pyruvate + NH4(+)</text>
        <dbReference type="Rhea" id="RHEA:19169"/>
        <dbReference type="ChEBI" id="CHEBI:15361"/>
        <dbReference type="ChEBI" id="CHEBI:28938"/>
        <dbReference type="ChEBI" id="CHEBI:33384"/>
        <dbReference type="EC" id="4.3.1.17"/>
    </reaction>
</comment>
<evidence type="ECO:0000256" key="2">
    <source>
        <dbReference type="ARBA" id="ARBA00004496"/>
    </source>
</evidence>
<keyword evidence="6" id="KW-0312">Gluconeogenesis</keyword>
<evidence type="ECO:0000256" key="3">
    <source>
        <dbReference type="ARBA" id="ARBA00004742"/>
    </source>
</evidence>
<dbReference type="InterPro" id="IPR036052">
    <property type="entry name" value="TrpB-like_PALP_sf"/>
</dbReference>
<dbReference type="STRING" id="559304.G8YB87"/>
<evidence type="ECO:0000313" key="13">
    <source>
        <dbReference type="Proteomes" id="UP000005222"/>
    </source>
</evidence>
<comment type="cofactor">
    <cofactor evidence="1">
        <name>pyridoxal 5'-phosphate</name>
        <dbReference type="ChEBI" id="CHEBI:597326"/>
    </cofactor>
</comment>
<dbReference type="InParanoid" id="G8YB87"/>
<evidence type="ECO:0000256" key="4">
    <source>
        <dbReference type="ARBA" id="ARBA00010869"/>
    </source>
</evidence>
<dbReference type="EC" id="4.3.1.17" evidence="5"/>
<evidence type="ECO:0000256" key="7">
    <source>
        <dbReference type="ARBA" id="ARBA00022490"/>
    </source>
</evidence>
<dbReference type="GO" id="GO:0006567">
    <property type="term" value="P:L-threonine catabolic process"/>
    <property type="evidence" value="ECO:0007669"/>
    <property type="project" value="TreeGrafter"/>
</dbReference>
<evidence type="ECO:0000256" key="10">
    <source>
        <dbReference type="ARBA" id="ARBA00049406"/>
    </source>
</evidence>
<keyword evidence="8" id="KW-0663">Pyridoxal phosphate</keyword>
<dbReference type="OMA" id="AEQGCEH"/>
<dbReference type="PANTHER" id="PTHR48078:SF2">
    <property type="entry name" value="CATABOLIC L-SERINE_THREONINE DEHYDRATASE"/>
    <property type="match status" value="1"/>
</dbReference>
<dbReference type="Gene3D" id="3.40.50.1100">
    <property type="match status" value="2"/>
</dbReference>
<evidence type="ECO:0000256" key="8">
    <source>
        <dbReference type="ARBA" id="ARBA00022898"/>
    </source>
</evidence>
<feature type="domain" description="Tryptophan synthase beta chain-like PALP" evidence="11">
    <location>
        <begin position="25"/>
        <end position="328"/>
    </location>
</feature>
<protein>
    <recommendedName>
        <fullName evidence="5">L-serine ammonia-lyase</fullName>
        <ecNumber evidence="5">4.3.1.17</ecNumber>
    </recommendedName>
</protein>
<dbReference type="FunFam" id="3.40.50.1100:FF:000040">
    <property type="entry name" value="L-serine dehydratase, putative"/>
    <property type="match status" value="1"/>
</dbReference>
<dbReference type="eggNOG" id="KOG1250">
    <property type="taxonomic scope" value="Eukaryota"/>
</dbReference>
<dbReference type="Pfam" id="PF00291">
    <property type="entry name" value="PALP"/>
    <property type="match status" value="1"/>
</dbReference>
<dbReference type="GO" id="GO:0006094">
    <property type="term" value="P:gluconeogenesis"/>
    <property type="evidence" value="ECO:0007669"/>
    <property type="project" value="UniProtKB-KW"/>
</dbReference>
<dbReference type="FunCoup" id="G8YB87">
    <property type="interactions" value="814"/>
</dbReference>
<organism evidence="12 13">
    <name type="scientific">Pichia sorbitophila (strain ATCC MYA-4447 / BCRC 22081 / CBS 7064 / NBRC 10061 / NRRL Y-12695)</name>
    <name type="common">Hybrid yeast</name>
    <dbReference type="NCBI Taxonomy" id="559304"/>
    <lineage>
        <taxon>Eukaryota</taxon>
        <taxon>Fungi</taxon>
        <taxon>Dikarya</taxon>
        <taxon>Ascomycota</taxon>
        <taxon>Saccharomycotina</taxon>
        <taxon>Pichiomycetes</taxon>
        <taxon>Debaryomycetaceae</taxon>
        <taxon>Millerozyma</taxon>
    </lineage>
</organism>
<comment type="pathway">
    <text evidence="3">Carbohydrate biosynthesis; gluconeogenesis.</text>
</comment>
<reference evidence="12 13" key="1">
    <citation type="journal article" date="2012" name="G3 (Bethesda)">
        <title>Pichia sorbitophila, an interspecies yeast hybrid reveals early steps of genome resolution following polyploidization.</title>
        <authorList>
            <person name="Leh Louis V."/>
            <person name="Despons L."/>
            <person name="Friedrich A."/>
            <person name="Martin T."/>
            <person name="Durrens P."/>
            <person name="Casaregola S."/>
            <person name="Neuveglise C."/>
            <person name="Fairhead C."/>
            <person name="Marck C."/>
            <person name="Cruz J.A."/>
            <person name="Straub M.L."/>
            <person name="Kugler V."/>
            <person name="Sacerdot C."/>
            <person name="Uzunov Z."/>
            <person name="Thierry A."/>
            <person name="Weiss S."/>
            <person name="Bleykasten C."/>
            <person name="De Montigny J."/>
            <person name="Jacques N."/>
            <person name="Jung P."/>
            <person name="Lemaire M."/>
            <person name="Mallet S."/>
            <person name="Morel G."/>
            <person name="Richard G.F."/>
            <person name="Sarkar A."/>
            <person name="Savel G."/>
            <person name="Schacherer J."/>
            <person name="Seret M.L."/>
            <person name="Talla E."/>
            <person name="Samson G."/>
            <person name="Jubin C."/>
            <person name="Poulain J."/>
            <person name="Vacherie B."/>
            <person name="Barbe V."/>
            <person name="Pelletier E."/>
            <person name="Sherman D.J."/>
            <person name="Westhof E."/>
            <person name="Weissenbach J."/>
            <person name="Baret P.V."/>
            <person name="Wincker P."/>
            <person name="Gaillardin C."/>
            <person name="Dujon B."/>
            <person name="Souciet J.L."/>
        </authorList>
    </citation>
    <scope>NUCLEOTIDE SEQUENCE [LARGE SCALE GENOMIC DNA]</scope>
    <source>
        <strain evidence="13">ATCC MYA-4447 / BCRC 22081 / CBS 7064 / NBRC 10061 / NRRL Y-12695</strain>
    </source>
</reference>
<dbReference type="GO" id="GO:0005737">
    <property type="term" value="C:cytoplasm"/>
    <property type="evidence" value="ECO:0007669"/>
    <property type="project" value="UniProtKB-SubCell"/>
</dbReference>
<dbReference type="GO" id="GO:0009097">
    <property type="term" value="P:isoleucine biosynthetic process"/>
    <property type="evidence" value="ECO:0007669"/>
    <property type="project" value="TreeGrafter"/>
</dbReference>
<keyword evidence="7" id="KW-0963">Cytoplasm</keyword>
<evidence type="ECO:0000256" key="5">
    <source>
        <dbReference type="ARBA" id="ARBA00012093"/>
    </source>
</evidence>
<dbReference type="SUPFAM" id="SSF53686">
    <property type="entry name" value="Tryptophan synthase beta subunit-like PLP-dependent enzymes"/>
    <property type="match status" value="1"/>
</dbReference>
<name>G8YB87_PICSO</name>
<evidence type="ECO:0000313" key="12">
    <source>
        <dbReference type="EMBL" id="CCE82218.1"/>
    </source>
</evidence>
<keyword evidence="13" id="KW-1185">Reference proteome</keyword>
<dbReference type="InterPro" id="IPR050147">
    <property type="entry name" value="Ser/Thr_Dehydratase"/>
</dbReference>
<comment type="subcellular location">
    <subcellularLocation>
        <location evidence="2">Cytoplasm</location>
    </subcellularLocation>
</comment>
<evidence type="ECO:0000259" key="11">
    <source>
        <dbReference type="Pfam" id="PF00291"/>
    </source>
</evidence>
<dbReference type="GO" id="GO:0004794">
    <property type="term" value="F:threonine deaminase activity"/>
    <property type="evidence" value="ECO:0007669"/>
    <property type="project" value="TreeGrafter"/>
</dbReference>
<dbReference type="InterPro" id="IPR001926">
    <property type="entry name" value="TrpB-like_PALP"/>
</dbReference>
<dbReference type="EMBL" id="FO082050">
    <property type="protein sequence ID" value="CCE82218.1"/>
    <property type="molecule type" value="Genomic_DNA"/>
</dbReference>
<evidence type="ECO:0000256" key="9">
    <source>
        <dbReference type="ARBA" id="ARBA00023239"/>
    </source>
</evidence>
<evidence type="ECO:0000256" key="1">
    <source>
        <dbReference type="ARBA" id="ARBA00001933"/>
    </source>
</evidence>
<comment type="similarity">
    <text evidence="4">Belongs to the serine/threonine dehydratase family.</text>
</comment>
<proteinExistence type="inferred from homology"/>
<sequence>MSYQELAEDINDLPFKKTSLVDVTNKLPSKPPCRIFFKNEYEQPSGSFKVRGIGTLIYKEICKAREKCPSKRIHVFASSGGNAGLAAAYSAQYYQVSCTVFLPITTKPHVIKKLHSYNAKTVMCGNNIYEADKNLKRMLLEANNSVYPIYCHPFDNPAIWEGHASLVDEIYDEQIPGATANNIRGLVCSVGGGGLYNGLMKGLYRNSRSNTEILLVETNQAPTLLETVKAQKIVTLKSVNSLATSLACSYLSEQSLQNYFKSKFKTHIDSIDDQEAVRATVDFYNNFGTVVEPACGTSLSIAYNQINLLTKHFKDLSPNDIIVVVVCGGSCSTEDDIISYRRSLRNVFKL</sequence>
<dbReference type="GO" id="GO:0003941">
    <property type="term" value="F:L-serine ammonia-lyase activity"/>
    <property type="evidence" value="ECO:0007669"/>
    <property type="project" value="UniProtKB-EC"/>
</dbReference>
<accession>G8YB87</accession>
<evidence type="ECO:0000256" key="6">
    <source>
        <dbReference type="ARBA" id="ARBA00022432"/>
    </source>
</evidence>
<dbReference type="PANTHER" id="PTHR48078">
    <property type="entry name" value="THREONINE DEHYDRATASE, MITOCHONDRIAL-RELATED"/>
    <property type="match status" value="1"/>
</dbReference>
<dbReference type="GO" id="GO:0006565">
    <property type="term" value="P:L-serine catabolic process"/>
    <property type="evidence" value="ECO:0007669"/>
    <property type="project" value="TreeGrafter"/>
</dbReference>
<dbReference type="OrthoDB" id="7773036at2759"/>
<keyword evidence="9" id="KW-0456">Lyase</keyword>